<dbReference type="InterPro" id="IPR011009">
    <property type="entry name" value="Kinase-like_dom_sf"/>
</dbReference>
<feature type="region of interest" description="Disordered" evidence="8">
    <location>
        <begin position="460"/>
        <end position="483"/>
    </location>
</feature>
<feature type="binding site" evidence="6">
    <location>
        <position position="264"/>
    </location>
    <ligand>
        <name>Mg(2+)</name>
        <dbReference type="ChEBI" id="CHEBI:18420"/>
    </ligand>
</feature>
<dbReference type="InterPro" id="IPR000719">
    <property type="entry name" value="Prot_kinase_dom"/>
</dbReference>
<feature type="domain" description="Protein kinase" evidence="9">
    <location>
        <begin position="86"/>
        <end position="426"/>
    </location>
</feature>
<evidence type="ECO:0000256" key="8">
    <source>
        <dbReference type="SAM" id="MobiDB-lite"/>
    </source>
</evidence>
<dbReference type="SMART" id="SM00220">
    <property type="entry name" value="S_TKc"/>
    <property type="match status" value="1"/>
</dbReference>
<reference evidence="10" key="1">
    <citation type="submission" date="2021-01" db="EMBL/GenBank/DDBJ databases">
        <authorList>
            <person name="Corre E."/>
            <person name="Pelletier E."/>
            <person name="Niang G."/>
            <person name="Scheremetjew M."/>
            <person name="Finn R."/>
            <person name="Kale V."/>
            <person name="Holt S."/>
            <person name="Cochrane G."/>
            <person name="Meng A."/>
            <person name="Brown T."/>
            <person name="Cohen L."/>
        </authorList>
    </citation>
    <scope>NUCLEOTIDE SEQUENCE</scope>
    <source>
        <strain evidence="10">CCMP2084</strain>
    </source>
</reference>
<feature type="binding site" evidence="6">
    <location>
        <position position="277"/>
    </location>
    <ligand>
        <name>Mg(2+)</name>
        <dbReference type="ChEBI" id="CHEBI:18420"/>
    </ligand>
</feature>
<dbReference type="InterPro" id="IPR051681">
    <property type="entry name" value="Ser/Thr_Kinases-Pseudokinases"/>
</dbReference>
<protein>
    <recommendedName>
        <fullName evidence="9">Protein kinase domain-containing protein</fullName>
    </recommendedName>
</protein>
<feature type="compositionally biased region" description="Polar residues" evidence="8">
    <location>
        <begin position="466"/>
        <end position="475"/>
    </location>
</feature>
<dbReference type="GO" id="GO:0046872">
    <property type="term" value="F:metal ion binding"/>
    <property type="evidence" value="ECO:0007669"/>
    <property type="project" value="UniProtKB-KW"/>
</dbReference>
<dbReference type="Gene3D" id="1.10.510.10">
    <property type="entry name" value="Transferase(Phosphotransferase) domain 1"/>
    <property type="match status" value="1"/>
</dbReference>
<feature type="region of interest" description="Disordered" evidence="8">
    <location>
        <begin position="1"/>
        <end position="48"/>
    </location>
</feature>
<evidence type="ECO:0000256" key="4">
    <source>
        <dbReference type="ARBA" id="ARBA00022840"/>
    </source>
</evidence>
<dbReference type="SUPFAM" id="SSF56112">
    <property type="entry name" value="Protein kinase-like (PK-like)"/>
    <property type="match status" value="1"/>
</dbReference>
<dbReference type="PROSITE" id="PS50011">
    <property type="entry name" value="PROTEIN_KINASE_DOM"/>
    <property type="match status" value="1"/>
</dbReference>
<evidence type="ECO:0000256" key="6">
    <source>
        <dbReference type="PIRSR" id="PIRSR000615-3"/>
    </source>
</evidence>
<evidence type="ECO:0000256" key="5">
    <source>
        <dbReference type="PIRSR" id="PIRSR000615-1"/>
    </source>
</evidence>
<dbReference type="GO" id="GO:0005524">
    <property type="term" value="F:ATP binding"/>
    <property type="evidence" value="ECO:0007669"/>
    <property type="project" value="UniProtKB-UniRule"/>
</dbReference>
<keyword evidence="3" id="KW-0418">Kinase</keyword>
<dbReference type="InterPro" id="IPR017441">
    <property type="entry name" value="Protein_kinase_ATP_BS"/>
</dbReference>
<dbReference type="PANTHER" id="PTHR44329">
    <property type="entry name" value="SERINE/THREONINE-PROTEIN KINASE TNNI3K-RELATED"/>
    <property type="match status" value="1"/>
</dbReference>
<dbReference type="PIRSF" id="PIRSF000615">
    <property type="entry name" value="TyrPK_CSF1-R"/>
    <property type="match status" value="1"/>
</dbReference>
<name>A0A7S2XHX7_9STRA</name>
<dbReference type="GO" id="GO:0004674">
    <property type="term" value="F:protein serine/threonine kinase activity"/>
    <property type="evidence" value="ECO:0007669"/>
    <property type="project" value="TreeGrafter"/>
</dbReference>
<organism evidence="10">
    <name type="scientific">Attheya septentrionalis</name>
    <dbReference type="NCBI Taxonomy" id="420275"/>
    <lineage>
        <taxon>Eukaryota</taxon>
        <taxon>Sar</taxon>
        <taxon>Stramenopiles</taxon>
        <taxon>Ochrophyta</taxon>
        <taxon>Bacillariophyta</taxon>
        <taxon>Coscinodiscophyceae</taxon>
        <taxon>Chaetocerotophycidae</taxon>
        <taxon>Chaetocerotales</taxon>
        <taxon>Attheyaceae</taxon>
        <taxon>Attheya</taxon>
    </lineage>
</organism>
<sequence length="483" mass="54444">MIPSVIGQMEMASDHPTTESPLLSSPSTQSESQYSPFEQAEDDGVVATDEASLRASRCAARTLDKLQYFTPQNLNRPVEEWDRDDLVFGELLGKGAFSSVYQVRNKTLHNNNSKKKKEEWFAIKFLHAKTMENNSKFRTGAADLALEGHFLSHLQHDNIISLKAVSSAGVKGFASGVLGGYFLVVNPILECTLNHKIADWRERSVGLQTAIGSKPQLGPFRLSGLMHQEMSLSQERLNVCVQLSCALSYLHSVGLVFRDLKPQNVGFDRHGTVKLFDFGLAKNLDPRRRVNVDPDENDHKNSFNSISNSRRSSCLYKMTGSTGSMRYMAPEVSRNEPYNELVDVYSFGILLWEIITLDRAYHQMDKDMHLEHVAYGKHRPSLQPWDDQPMDSAPSLLDPYMKFLLEYCWDVNLHKRPSMEQVHAVLLDQTDILSITYGTPTTHTNTKQEANVLASIHMINQQQQQESPSQTSRKLSPSRAKAA</sequence>
<proteinExistence type="predicted"/>
<keyword evidence="1" id="KW-0808">Transferase</keyword>
<feature type="compositionally biased region" description="Low complexity" evidence="8">
    <location>
        <begin position="18"/>
        <end position="36"/>
    </location>
</feature>
<accession>A0A7S2XHX7</accession>
<dbReference type="Gene3D" id="3.30.200.20">
    <property type="entry name" value="Phosphorylase Kinase, domain 1"/>
    <property type="match status" value="1"/>
</dbReference>
<keyword evidence="6" id="KW-0479">Metal-binding</keyword>
<evidence type="ECO:0000259" key="9">
    <source>
        <dbReference type="PROSITE" id="PS50011"/>
    </source>
</evidence>
<dbReference type="AlphaFoldDB" id="A0A7S2XHX7"/>
<keyword evidence="2 7" id="KW-0547">Nucleotide-binding</keyword>
<dbReference type="Pfam" id="PF00069">
    <property type="entry name" value="Pkinase"/>
    <property type="match status" value="1"/>
</dbReference>
<dbReference type="PROSITE" id="PS00107">
    <property type="entry name" value="PROTEIN_KINASE_ATP"/>
    <property type="match status" value="1"/>
</dbReference>
<evidence type="ECO:0000256" key="3">
    <source>
        <dbReference type="ARBA" id="ARBA00022777"/>
    </source>
</evidence>
<evidence type="ECO:0000256" key="1">
    <source>
        <dbReference type="ARBA" id="ARBA00022679"/>
    </source>
</evidence>
<evidence type="ECO:0000256" key="2">
    <source>
        <dbReference type="ARBA" id="ARBA00022741"/>
    </source>
</evidence>
<keyword evidence="4 7" id="KW-0067">ATP-binding</keyword>
<keyword evidence="6" id="KW-0460">Magnesium</keyword>
<evidence type="ECO:0000313" key="10">
    <source>
        <dbReference type="EMBL" id="CAD9808719.1"/>
    </source>
</evidence>
<evidence type="ECO:0000256" key="7">
    <source>
        <dbReference type="PROSITE-ProRule" id="PRU10141"/>
    </source>
</evidence>
<gene>
    <name evidence="10" type="ORF">ASEP1449_LOCUS541</name>
</gene>
<dbReference type="EMBL" id="HBHQ01000854">
    <property type="protein sequence ID" value="CAD9808719.1"/>
    <property type="molecule type" value="Transcribed_RNA"/>
</dbReference>
<feature type="binding site" evidence="7">
    <location>
        <position position="124"/>
    </location>
    <ligand>
        <name>ATP</name>
        <dbReference type="ChEBI" id="CHEBI:30616"/>
    </ligand>
</feature>
<feature type="active site" description="Proton acceptor" evidence="5">
    <location>
        <position position="259"/>
    </location>
</feature>
<dbReference type="PANTHER" id="PTHR44329:SF288">
    <property type="entry name" value="MITOGEN-ACTIVATED PROTEIN KINASE KINASE KINASE 20"/>
    <property type="match status" value="1"/>
</dbReference>